<dbReference type="InterPro" id="IPR049492">
    <property type="entry name" value="BD-FAE-like_dom"/>
</dbReference>
<reference evidence="3 4" key="2">
    <citation type="submission" date="2018-11" db="EMBL/GenBank/DDBJ databases">
        <authorList>
            <consortium name="Pathogen Informatics"/>
        </authorList>
    </citation>
    <scope>NUCLEOTIDE SEQUENCE [LARGE SCALE GENOMIC DNA]</scope>
</reference>
<dbReference type="PANTHER" id="PTHR48081:SF33">
    <property type="entry name" value="KYNURENINE FORMAMIDASE"/>
    <property type="match status" value="1"/>
</dbReference>
<evidence type="ECO:0000256" key="1">
    <source>
        <dbReference type="ARBA" id="ARBA00022801"/>
    </source>
</evidence>
<keyword evidence="4" id="KW-1185">Reference proteome</keyword>
<dbReference type="WBParaSite" id="NBR_0001172601-mRNA-1">
    <property type="protein sequence ID" value="NBR_0001172601-mRNA-1"/>
    <property type="gene ID" value="NBR_0001172601"/>
</dbReference>
<dbReference type="STRING" id="27835.A0A0N4Y6L0"/>
<gene>
    <name evidence="3" type="ORF">NBR_LOCUS11727</name>
</gene>
<dbReference type="EMBL" id="UYSL01020587">
    <property type="protein sequence ID" value="VDL75316.1"/>
    <property type="molecule type" value="Genomic_DNA"/>
</dbReference>
<accession>A0A0N4Y6L0</accession>
<protein>
    <submittedName>
        <fullName evidence="5">Kynurenine formamidase (inferred by orthology to a D. melanogaster protein)</fullName>
    </submittedName>
</protein>
<dbReference type="OMA" id="HGGYWRM"/>
<proteinExistence type="predicted"/>
<sequence>MMPFPAQIDIWGEVKEQMLIFIHGGFWQEGTRKVVSPIVVPLVKRGIAVAAIGYDFASSSNPLSAVVEQVVTAVKYLLNAYPQVRSITLGGHSAGAQLAFKVNSLLRSPRIQKLALVCGVYELSELPHCEIGTLIGLTPEEAKKNSCDAMELQGTGVKVLILVALKDSPKLIDQSRSMAAALKDCGITTTYQEFPDLDHFSIIHGLRREENDHTKRLLSFIELM</sequence>
<evidence type="ECO:0000259" key="2">
    <source>
        <dbReference type="Pfam" id="PF20434"/>
    </source>
</evidence>
<dbReference type="SUPFAM" id="SSF53474">
    <property type="entry name" value="alpha/beta-Hydrolases"/>
    <property type="match status" value="1"/>
</dbReference>
<evidence type="ECO:0000313" key="4">
    <source>
        <dbReference type="Proteomes" id="UP000271162"/>
    </source>
</evidence>
<keyword evidence="1" id="KW-0378">Hydrolase</keyword>
<reference evidence="5" key="1">
    <citation type="submission" date="2017-02" db="UniProtKB">
        <authorList>
            <consortium name="WormBaseParasite"/>
        </authorList>
    </citation>
    <scope>IDENTIFICATION</scope>
</reference>
<dbReference type="Gene3D" id="3.40.50.1820">
    <property type="entry name" value="alpha/beta hydrolase"/>
    <property type="match status" value="1"/>
</dbReference>
<dbReference type="PANTHER" id="PTHR48081">
    <property type="entry name" value="AB HYDROLASE SUPERFAMILY PROTEIN C4A8.06C"/>
    <property type="match status" value="1"/>
</dbReference>
<dbReference type="AlphaFoldDB" id="A0A0N4Y6L0"/>
<dbReference type="Pfam" id="PF20434">
    <property type="entry name" value="BD-FAE"/>
    <property type="match status" value="1"/>
</dbReference>
<evidence type="ECO:0000313" key="5">
    <source>
        <dbReference type="WBParaSite" id="NBR_0001172601-mRNA-1"/>
    </source>
</evidence>
<dbReference type="InterPro" id="IPR029058">
    <property type="entry name" value="AB_hydrolase_fold"/>
</dbReference>
<evidence type="ECO:0000313" key="3">
    <source>
        <dbReference type="EMBL" id="VDL75316.1"/>
    </source>
</evidence>
<feature type="domain" description="BD-FAE-like" evidence="2">
    <location>
        <begin position="15"/>
        <end position="100"/>
    </location>
</feature>
<name>A0A0N4Y6L0_NIPBR</name>
<dbReference type="Proteomes" id="UP000271162">
    <property type="component" value="Unassembled WGS sequence"/>
</dbReference>
<organism evidence="5">
    <name type="scientific">Nippostrongylus brasiliensis</name>
    <name type="common">Rat hookworm</name>
    <dbReference type="NCBI Taxonomy" id="27835"/>
    <lineage>
        <taxon>Eukaryota</taxon>
        <taxon>Metazoa</taxon>
        <taxon>Ecdysozoa</taxon>
        <taxon>Nematoda</taxon>
        <taxon>Chromadorea</taxon>
        <taxon>Rhabditida</taxon>
        <taxon>Rhabditina</taxon>
        <taxon>Rhabditomorpha</taxon>
        <taxon>Strongyloidea</taxon>
        <taxon>Heligmosomidae</taxon>
        <taxon>Nippostrongylus</taxon>
    </lineage>
</organism>
<dbReference type="InterPro" id="IPR050300">
    <property type="entry name" value="GDXG_lipolytic_enzyme"/>
</dbReference>
<dbReference type="GO" id="GO:0004061">
    <property type="term" value="F:arylformamidase activity"/>
    <property type="evidence" value="ECO:0007669"/>
    <property type="project" value="TreeGrafter"/>
</dbReference>